<evidence type="ECO:0000259" key="22">
    <source>
        <dbReference type="Pfam" id="PF01068"/>
    </source>
</evidence>
<keyword evidence="11" id="KW-0269">Exonuclease</keyword>
<dbReference type="Gene3D" id="2.40.50.140">
    <property type="entry name" value="Nucleic acid-binding proteins"/>
    <property type="match status" value="1"/>
</dbReference>
<feature type="region of interest" description="Disordered" evidence="21">
    <location>
        <begin position="181"/>
        <end position="242"/>
    </location>
</feature>
<dbReference type="Pfam" id="PF21686">
    <property type="entry name" value="LigD_Prim-Pol"/>
    <property type="match status" value="1"/>
</dbReference>
<evidence type="ECO:0000256" key="9">
    <source>
        <dbReference type="ARBA" id="ARBA00022763"/>
    </source>
</evidence>
<keyword evidence="8" id="KW-0547">Nucleotide-binding</keyword>
<keyword evidence="17" id="KW-0464">Manganese</keyword>
<dbReference type="NCBIfam" id="TIGR02779">
    <property type="entry name" value="NHEJ_ligase_lig"/>
    <property type="match status" value="1"/>
</dbReference>
<name>A0ABT1DCU6_9PROT</name>
<feature type="region of interest" description="Disordered" evidence="21">
    <location>
        <begin position="1"/>
        <end position="32"/>
    </location>
</feature>
<evidence type="ECO:0000256" key="8">
    <source>
        <dbReference type="ARBA" id="ARBA00022741"/>
    </source>
</evidence>
<dbReference type="InterPro" id="IPR012310">
    <property type="entry name" value="DNA_ligase_ATP-dep_cent"/>
</dbReference>
<evidence type="ECO:0000256" key="12">
    <source>
        <dbReference type="ARBA" id="ARBA00022840"/>
    </source>
</evidence>
<dbReference type="Pfam" id="PF13298">
    <property type="entry name" value="LigD_N"/>
    <property type="match status" value="1"/>
</dbReference>
<feature type="domain" description="DNA ligase ATP-dependent C-terminal" evidence="23">
    <location>
        <begin position="446"/>
        <end position="541"/>
    </location>
</feature>
<protein>
    <recommendedName>
        <fullName evidence="2">DNA ligase (ATP)</fullName>
        <ecNumber evidence="2">6.5.1.1</ecNumber>
    </recommendedName>
    <alternativeName>
        <fullName evidence="19">NHEJ DNA polymerase</fullName>
    </alternativeName>
</protein>
<dbReference type="InterPro" id="IPR014144">
    <property type="entry name" value="LigD_PE_domain"/>
</dbReference>
<feature type="compositionally biased region" description="Pro residues" evidence="21">
    <location>
        <begin position="222"/>
        <end position="233"/>
    </location>
</feature>
<keyword evidence="3 26" id="KW-0436">Ligase</keyword>
<evidence type="ECO:0000256" key="1">
    <source>
        <dbReference type="ARBA" id="ARBA00001936"/>
    </source>
</evidence>
<keyword evidence="4" id="KW-0808">Transferase</keyword>
<evidence type="ECO:0000256" key="2">
    <source>
        <dbReference type="ARBA" id="ARBA00012727"/>
    </source>
</evidence>
<evidence type="ECO:0000313" key="27">
    <source>
        <dbReference type="Proteomes" id="UP001523392"/>
    </source>
</evidence>
<keyword evidence="12" id="KW-0067">ATP-binding</keyword>
<evidence type="ECO:0000256" key="5">
    <source>
        <dbReference type="ARBA" id="ARBA00022695"/>
    </source>
</evidence>
<dbReference type="Gene3D" id="3.30.1490.70">
    <property type="match status" value="1"/>
</dbReference>
<keyword evidence="6" id="KW-0540">Nuclease</keyword>
<proteinExistence type="predicted"/>
<keyword evidence="15" id="KW-0233">DNA recombination</keyword>
<keyword evidence="13" id="KW-0239">DNA-directed DNA polymerase</keyword>
<evidence type="ECO:0000256" key="7">
    <source>
        <dbReference type="ARBA" id="ARBA00022723"/>
    </source>
</evidence>
<feature type="domain" description="ATP-dependent DNA ligase family profile" evidence="22">
    <location>
        <begin position="259"/>
        <end position="427"/>
    </location>
</feature>
<evidence type="ECO:0000259" key="25">
    <source>
        <dbReference type="Pfam" id="PF21686"/>
    </source>
</evidence>
<dbReference type="SUPFAM" id="SSF50249">
    <property type="entry name" value="Nucleic acid-binding proteins"/>
    <property type="match status" value="1"/>
</dbReference>
<evidence type="ECO:0000256" key="6">
    <source>
        <dbReference type="ARBA" id="ARBA00022722"/>
    </source>
</evidence>
<dbReference type="PANTHER" id="PTHR42705:SF2">
    <property type="entry name" value="BIFUNCTIONAL NON-HOMOLOGOUS END JOINING PROTEIN LIGD"/>
    <property type="match status" value="1"/>
</dbReference>
<evidence type="ECO:0000256" key="16">
    <source>
        <dbReference type="ARBA" id="ARBA00023204"/>
    </source>
</evidence>
<evidence type="ECO:0000256" key="10">
    <source>
        <dbReference type="ARBA" id="ARBA00022801"/>
    </source>
</evidence>
<dbReference type="Pfam" id="PF01068">
    <property type="entry name" value="DNA_ligase_A_M"/>
    <property type="match status" value="1"/>
</dbReference>
<keyword evidence="14" id="KW-0238">DNA-binding</keyword>
<evidence type="ECO:0000256" key="11">
    <source>
        <dbReference type="ARBA" id="ARBA00022839"/>
    </source>
</evidence>
<dbReference type="GO" id="GO:0003910">
    <property type="term" value="F:DNA ligase (ATP) activity"/>
    <property type="evidence" value="ECO:0007669"/>
    <property type="project" value="UniProtKB-EC"/>
</dbReference>
<evidence type="ECO:0000256" key="19">
    <source>
        <dbReference type="ARBA" id="ARBA00029943"/>
    </source>
</evidence>
<keyword evidence="5" id="KW-0548">Nucleotidyltransferase</keyword>
<feature type="domain" description="DNA ligase D 3'-phosphoesterase" evidence="24">
    <location>
        <begin position="43"/>
        <end position="148"/>
    </location>
</feature>
<evidence type="ECO:0000256" key="13">
    <source>
        <dbReference type="ARBA" id="ARBA00022932"/>
    </source>
</evidence>
<evidence type="ECO:0000256" key="3">
    <source>
        <dbReference type="ARBA" id="ARBA00022598"/>
    </source>
</evidence>
<dbReference type="SUPFAM" id="SSF56091">
    <property type="entry name" value="DNA ligase/mRNA capping enzyme, catalytic domain"/>
    <property type="match status" value="1"/>
</dbReference>
<comment type="cofactor">
    <cofactor evidence="1">
        <name>Mn(2+)</name>
        <dbReference type="ChEBI" id="CHEBI:29035"/>
    </cofactor>
</comment>
<evidence type="ECO:0000256" key="14">
    <source>
        <dbReference type="ARBA" id="ARBA00023125"/>
    </source>
</evidence>
<dbReference type="Gene3D" id="3.30.470.30">
    <property type="entry name" value="DNA ligase/mRNA capping enzyme"/>
    <property type="match status" value="1"/>
</dbReference>
<gene>
    <name evidence="26" type="primary">ligD</name>
    <name evidence="26" type="ORF">JYK14_23035</name>
</gene>
<organism evidence="26 27">
    <name type="scientific">Siccirubricoccus soli</name>
    <dbReference type="NCBI Taxonomy" id="2899147"/>
    <lineage>
        <taxon>Bacteria</taxon>
        <taxon>Pseudomonadati</taxon>
        <taxon>Pseudomonadota</taxon>
        <taxon>Alphaproteobacteria</taxon>
        <taxon>Acetobacterales</taxon>
        <taxon>Roseomonadaceae</taxon>
        <taxon>Siccirubricoccus</taxon>
    </lineage>
</organism>
<feature type="compositionally biased region" description="Basic and acidic residues" evidence="21">
    <location>
        <begin position="190"/>
        <end position="203"/>
    </location>
</feature>
<evidence type="ECO:0000313" key="26">
    <source>
        <dbReference type="EMBL" id="MCO6419009.1"/>
    </source>
</evidence>
<evidence type="ECO:0000256" key="4">
    <source>
        <dbReference type="ARBA" id="ARBA00022679"/>
    </source>
</evidence>
<evidence type="ECO:0000256" key="20">
    <source>
        <dbReference type="ARBA" id="ARBA00034003"/>
    </source>
</evidence>
<feature type="domain" description="DNA ligase D polymerase" evidence="25">
    <location>
        <begin position="600"/>
        <end position="849"/>
    </location>
</feature>
<evidence type="ECO:0000256" key="21">
    <source>
        <dbReference type="SAM" id="MobiDB-lite"/>
    </source>
</evidence>
<sequence>MPRAPDARDNSLATYRAKRDFRATPEPRAARARASRQRRFVVQKHDARRLHWDFRLEHDGVLLSWAVPKGPSLDPADKRLAVRVEDHPLDYADFHGAIPEGNYGAGEVEIWDSGSWEPLDDPAAGLAAGELKFRLKGQRLQGGFVLVRMKRRGRERAENWLLIKEHDEAEQPGADAEALEALPGPQQGKVPEKAKPAAVRRAETAAAPEARPADIVTAKPAAPKPRPPGPAPMPGAVQGPLPEEQKPELATLVDAPPEGEGWLSEVKFDGYRLLVRKHGRSVRLITRNGLDWSARLPEIVRAVAKLKPDSLLLDGELVALREDGLSSFANLQAALANGGERSRLFLYLFDLLHLEGWDLRGCRLMDRKAALKRLNDWRGALRFSDHLDGEAPRVRRRACAMGLEGIICKRAEAPYRAARTRDWVKVKCQGRDEFIILGWTPPAGSRQGLGSLHLGFHDQEGRLHYVGGVGTGFTEKELVTLSRRLSRMVTTPPEGLLLAGEPPDPALNWVRPELVAEVQYIGWTGFGRLRHATFLGLREDKGPEEVVRDIPHPEVERMPYRPRSGGNRSIVHAAKPERGAQQVGGTRITHADRELWPGITKQDLAEYWRKVAPRALPGIADRPLALLRCPEGIEGERFFQKHANRGLPDAIETGEAEGQPFLAVSDETGLLACAQMAAIELHGWGATRADPAHPDRIVFDLDPGEDVAFAEVVQAALDLRKRLQGMQLESFCRTTGGKGLHVVVPLRPEAGWEEVRDFAHTLARTLEAEAPDRFISTVSKAKRHGRILVDWLRNGAGATAICSYSPRARPGATVATPLAWREVNAKLDPQAFTIATVPPRLARQKRDPWAGMESLDQRLPKEIR</sequence>
<keyword evidence="9" id="KW-0227">DNA damage</keyword>
<evidence type="ECO:0000256" key="18">
    <source>
        <dbReference type="ARBA" id="ARBA00023268"/>
    </source>
</evidence>
<dbReference type="CDD" id="cd07971">
    <property type="entry name" value="OBF_DNA_ligase_LigD"/>
    <property type="match status" value="1"/>
</dbReference>
<dbReference type="CDD" id="cd04862">
    <property type="entry name" value="PaeLigD_Pol_like"/>
    <property type="match status" value="1"/>
</dbReference>
<evidence type="ECO:0000256" key="15">
    <source>
        <dbReference type="ARBA" id="ARBA00023172"/>
    </source>
</evidence>
<dbReference type="EMBL" id="JAFIRR010000164">
    <property type="protein sequence ID" value="MCO6419009.1"/>
    <property type="molecule type" value="Genomic_DNA"/>
</dbReference>
<dbReference type="InterPro" id="IPR052171">
    <property type="entry name" value="NHEJ_LigD"/>
</dbReference>
<comment type="caution">
    <text evidence="26">The sequence shown here is derived from an EMBL/GenBank/DDBJ whole genome shotgun (WGS) entry which is preliminary data.</text>
</comment>
<dbReference type="InterPro" id="IPR014146">
    <property type="entry name" value="LigD_ligase_dom"/>
</dbReference>
<dbReference type="InterPro" id="IPR033651">
    <property type="entry name" value="PaeLigD_Pol-like"/>
</dbReference>
<keyword evidence="27" id="KW-1185">Reference proteome</keyword>
<dbReference type="Proteomes" id="UP001523392">
    <property type="component" value="Unassembled WGS sequence"/>
</dbReference>
<evidence type="ECO:0000259" key="23">
    <source>
        <dbReference type="Pfam" id="PF04679"/>
    </source>
</evidence>
<dbReference type="NCBIfam" id="TIGR02778">
    <property type="entry name" value="ligD_pol"/>
    <property type="match status" value="1"/>
</dbReference>
<dbReference type="InterPro" id="IPR012309">
    <property type="entry name" value="DNA_ligase_ATP-dep_C"/>
</dbReference>
<dbReference type="EC" id="6.5.1.1" evidence="2"/>
<keyword evidence="7" id="KW-0479">Metal-binding</keyword>
<dbReference type="InterPro" id="IPR014143">
    <property type="entry name" value="NHEJ_ligase_prk"/>
</dbReference>
<dbReference type="NCBIfam" id="TIGR02776">
    <property type="entry name" value="NHEJ_ligase_prk"/>
    <property type="match status" value="1"/>
</dbReference>
<reference evidence="26 27" key="1">
    <citation type="submission" date="2021-12" db="EMBL/GenBank/DDBJ databases">
        <title>Siccirubricoccus leaddurans sp. nov., a high concentration Zn2+ tolerance bacterium.</title>
        <authorList>
            <person name="Cao Y."/>
        </authorList>
    </citation>
    <scope>NUCLEOTIDE SEQUENCE [LARGE SCALE GENOMIC DNA]</scope>
    <source>
        <strain evidence="26 27">KC 17139</strain>
    </source>
</reference>
<evidence type="ECO:0000256" key="17">
    <source>
        <dbReference type="ARBA" id="ARBA00023211"/>
    </source>
</evidence>
<dbReference type="Pfam" id="PF04679">
    <property type="entry name" value="DNA_ligase_A_C"/>
    <property type="match status" value="1"/>
</dbReference>
<feature type="compositionally biased region" description="Basic and acidic residues" evidence="21">
    <location>
        <begin position="17"/>
        <end position="29"/>
    </location>
</feature>
<dbReference type="InterPro" id="IPR014145">
    <property type="entry name" value="LigD_pol_dom"/>
</dbReference>
<dbReference type="CDD" id="cd07906">
    <property type="entry name" value="Adenylation_DNA_ligase_LigD_LigC"/>
    <property type="match status" value="1"/>
</dbReference>
<dbReference type="InterPro" id="IPR012340">
    <property type="entry name" value="NA-bd_OB-fold"/>
</dbReference>
<dbReference type="PANTHER" id="PTHR42705">
    <property type="entry name" value="BIFUNCTIONAL NON-HOMOLOGOUS END JOINING PROTEIN LIGD"/>
    <property type="match status" value="1"/>
</dbReference>
<dbReference type="Gene3D" id="3.90.920.10">
    <property type="entry name" value="DNA primase, PRIM domain"/>
    <property type="match status" value="1"/>
</dbReference>
<dbReference type="RefSeq" id="WP_252955634.1">
    <property type="nucleotide sequence ID" value="NZ_JAFIRR010000164.1"/>
</dbReference>
<keyword evidence="16" id="KW-0234">DNA repair</keyword>
<evidence type="ECO:0000259" key="24">
    <source>
        <dbReference type="Pfam" id="PF13298"/>
    </source>
</evidence>
<dbReference type="NCBIfam" id="TIGR02777">
    <property type="entry name" value="LigD_PE_dom"/>
    <property type="match status" value="1"/>
</dbReference>
<dbReference type="NCBIfam" id="NF004628">
    <property type="entry name" value="PRK05972.1"/>
    <property type="match status" value="1"/>
</dbReference>
<accession>A0ABT1DCU6</accession>
<comment type="catalytic activity">
    <reaction evidence="20">
        <text>ATP + (deoxyribonucleotide)n-3'-hydroxyl + 5'-phospho-(deoxyribonucleotide)m = (deoxyribonucleotide)n+m + AMP + diphosphate.</text>
        <dbReference type="EC" id="6.5.1.1"/>
    </reaction>
</comment>
<keyword evidence="10" id="KW-0378">Hydrolase</keyword>
<keyword evidence="18" id="KW-0511">Multifunctional enzyme</keyword>